<accession>A0ACC2PX84</accession>
<reference evidence="1" key="1">
    <citation type="submission" date="2023-04" db="EMBL/GenBank/DDBJ databases">
        <title>A chromosome-level genome assembly of the parasitoid wasp Eretmocerus hayati.</title>
        <authorList>
            <person name="Zhong Y."/>
            <person name="Liu S."/>
            <person name="Liu Y."/>
        </authorList>
    </citation>
    <scope>NUCLEOTIDE SEQUENCE</scope>
    <source>
        <strain evidence="1">ZJU_SS_LIU_2023</strain>
    </source>
</reference>
<sequence>MRALLTVVTWMVFVVVVKIVWAQDMPEKDVDCPPKCVCSEPRTVRCLFQKLTTVPGKLPPYTSVLDLRFNSISELHPSDFANLPRLHTLLLNDNRIRTLPPDTFSSLPSLRYIYLYKNSLEKIESGAFSNLPSLEQLYLHANRLSQLEDGAFKNLPKLEKLYLHNNKLEKVPEEAFRALGTQTKLRIDGNSIVCDCSIAWLINLVVDDQNMPSATCHRPENMRGKKIDRSMNHRDLHCSGPVITDGPEDVEVRLGERATFRCRVTGDPMPKVKWMRDSNEVPMDGEHYVMSGDNSLVISGVNSHDAGHYECVAHNDMGSAKSRSARTLVVTSPTPRFTVTPLSQTVGAGQDVEMLCQAEADPEPTIEWWRNGSRLRGDDFRIQITDQETPDGSSKLKIQVSTTGDSGRYVCVARNEHGFAESSADLIVSELPQGEPPRLIYEPQPLELEPGVTAELTCRAEGEPKPTISWKKDGSAVDPARTKISKHGSLYLYNVNLRDIGRYECSATNEHGRASSAALVRVRDSSPVATGAVPISSDGLVLRAFKEASQEIDRAINNTLATLFGTGDGTRRDPFRLSRFPDALGRRAARPAELFERALTHVRRMIASGIYANTTEEFQYEEILSSEQVAELERLSGCTSHRRNDECLNLCYHNRYRTMDGRCNNLEHPTWGSSYTGFRRILRPIYENGFSQPVGWDKNKLYHGYPKPAARLVSTSLIATDDVSPDDSITHMVPPGDPRIKNRRCIDFFRTSAVCGSGMTSILLGKLTPREQLNQLTSYMDASQVYGYDETTARQLRDLSNDLGLLREGPSFPGHKPLLPYANGEFIDCRRNVTESTINCFLAGDFRVNEQIGLTAMHTIWMREHNRIARRLRLINPHWQGEKIYQETRKIVGAQMQVITYRDWIPRILGAGSNELFGPYRGYDANLDASISNVFATAALRFGHSLIQPKLERLGADLLPIPQGPLHLRDAFFAPWRLVDEGGTDPILRGMFATPAKLKRPEQSVNTELTEQLFRTAHAVALDLAAMNIQRGRDHAIPAYLDWRHYCNMSTVNSFDELESEIRDPKVRSKLKELYGHPGNIDVWVGGILEDQMPDSKVGPLFKCLLSEQFQRMRDGDRFWFENPGIFKPEQLEQLRMTSLAKVICDNADNITKIQKNVFMLPGDEGENQFVSCEDVPEIDLRKWSECCDECAELRPEQDDTTTSTTRTRRSRRAAQKYSAEANGYGVINDDSGKKSRMDNGRIKLEEELYQARSELARLRRAMDKLDGRVEELRRLMDGNESRSV</sequence>
<dbReference type="EMBL" id="CM056741">
    <property type="protein sequence ID" value="KAJ8687556.1"/>
    <property type="molecule type" value="Genomic_DNA"/>
</dbReference>
<gene>
    <name evidence="1" type="ORF">QAD02_023350</name>
</gene>
<dbReference type="Proteomes" id="UP001239111">
    <property type="component" value="Chromosome 1"/>
</dbReference>
<comment type="caution">
    <text evidence="1">The sequence shown here is derived from an EMBL/GenBank/DDBJ whole genome shotgun (WGS) entry which is preliminary data.</text>
</comment>
<evidence type="ECO:0000313" key="1">
    <source>
        <dbReference type="EMBL" id="KAJ8687556.1"/>
    </source>
</evidence>
<proteinExistence type="predicted"/>
<name>A0ACC2PX84_9HYME</name>
<protein>
    <submittedName>
        <fullName evidence="1">Uncharacterized protein</fullName>
    </submittedName>
</protein>
<evidence type="ECO:0000313" key="2">
    <source>
        <dbReference type="Proteomes" id="UP001239111"/>
    </source>
</evidence>
<keyword evidence="2" id="KW-1185">Reference proteome</keyword>
<organism evidence="1 2">
    <name type="scientific">Eretmocerus hayati</name>
    <dbReference type="NCBI Taxonomy" id="131215"/>
    <lineage>
        <taxon>Eukaryota</taxon>
        <taxon>Metazoa</taxon>
        <taxon>Ecdysozoa</taxon>
        <taxon>Arthropoda</taxon>
        <taxon>Hexapoda</taxon>
        <taxon>Insecta</taxon>
        <taxon>Pterygota</taxon>
        <taxon>Neoptera</taxon>
        <taxon>Endopterygota</taxon>
        <taxon>Hymenoptera</taxon>
        <taxon>Apocrita</taxon>
        <taxon>Proctotrupomorpha</taxon>
        <taxon>Chalcidoidea</taxon>
        <taxon>Aphelinidae</taxon>
        <taxon>Aphelininae</taxon>
        <taxon>Eretmocerus</taxon>
    </lineage>
</organism>